<comment type="caution">
    <text evidence="1">The sequence shown here is derived from an EMBL/GenBank/DDBJ whole genome shotgun (WGS) entry which is preliminary data.</text>
</comment>
<sequence>MSATGLIPAQTGTSWMCALLSSSSAEYPSPKSSPVHCNGAESRYVVDYAVRCVAVLSMEHGAEAGLGEGGKPRPPSVALCAAIGERSKGDCTTDGHLQATMIPFVQTLPTPLNIKLVMIQSFTSTQDD</sequence>
<dbReference type="Proteomes" id="UP001346869">
    <property type="component" value="Unassembled WGS sequence"/>
</dbReference>
<evidence type="ECO:0000313" key="1">
    <source>
        <dbReference type="EMBL" id="KAK5869477.1"/>
    </source>
</evidence>
<organism evidence="1 2">
    <name type="scientific">Eleginops maclovinus</name>
    <name type="common">Patagonian blennie</name>
    <name type="synonym">Eleginus maclovinus</name>
    <dbReference type="NCBI Taxonomy" id="56733"/>
    <lineage>
        <taxon>Eukaryota</taxon>
        <taxon>Metazoa</taxon>
        <taxon>Chordata</taxon>
        <taxon>Craniata</taxon>
        <taxon>Vertebrata</taxon>
        <taxon>Euteleostomi</taxon>
        <taxon>Actinopterygii</taxon>
        <taxon>Neopterygii</taxon>
        <taxon>Teleostei</taxon>
        <taxon>Neoteleostei</taxon>
        <taxon>Acanthomorphata</taxon>
        <taxon>Eupercaria</taxon>
        <taxon>Perciformes</taxon>
        <taxon>Notothenioidei</taxon>
        <taxon>Eleginopidae</taxon>
        <taxon>Eleginops</taxon>
    </lineage>
</organism>
<protein>
    <submittedName>
        <fullName evidence="1">Uncharacterized protein</fullName>
    </submittedName>
</protein>
<keyword evidence="2" id="KW-1185">Reference proteome</keyword>
<accession>A0AAN7Y0V1</accession>
<name>A0AAN7Y0V1_ELEMC</name>
<proteinExistence type="predicted"/>
<reference evidence="1 2" key="1">
    <citation type="journal article" date="2023" name="Genes (Basel)">
        <title>Chromosome-Level Genome Assembly and Circadian Gene Repertoire of the Patagonia Blennie Eleginops maclovinus-The Closest Ancestral Proxy of Antarctic Cryonotothenioids.</title>
        <authorList>
            <person name="Cheng C.C."/>
            <person name="Rivera-Colon A.G."/>
            <person name="Minhas B.F."/>
            <person name="Wilson L."/>
            <person name="Rayamajhi N."/>
            <person name="Vargas-Chacoff L."/>
            <person name="Catchen J.M."/>
        </authorList>
    </citation>
    <scope>NUCLEOTIDE SEQUENCE [LARGE SCALE GENOMIC DNA]</scope>
    <source>
        <strain evidence="1">JMC-PN-2008</strain>
    </source>
</reference>
<dbReference type="EMBL" id="JAUZQC010000006">
    <property type="protein sequence ID" value="KAK5869477.1"/>
    <property type="molecule type" value="Genomic_DNA"/>
</dbReference>
<reference evidence="1 2" key="2">
    <citation type="journal article" date="2023" name="Mol. Biol. Evol.">
        <title>Genomics of Secondarily Temperate Adaptation in the Only Non-Antarctic Icefish.</title>
        <authorList>
            <person name="Rivera-Colon A.G."/>
            <person name="Rayamajhi N."/>
            <person name="Minhas B.F."/>
            <person name="Madrigal G."/>
            <person name="Bilyk K.T."/>
            <person name="Yoon V."/>
            <person name="Hune M."/>
            <person name="Gregory S."/>
            <person name="Cheng C.H.C."/>
            <person name="Catchen J.M."/>
        </authorList>
    </citation>
    <scope>NUCLEOTIDE SEQUENCE [LARGE SCALE GENOMIC DNA]</scope>
    <source>
        <strain evidence="1">JMC-PN-2008</strain>
    </source>
</reference>
<evidence type="ECO:0000313" key="2">
    <source>
        <dbReference type="Proteomes" id="UP001346869"/>
    </source>
</evidence>
<dbReference type="AlphaFoldDB" id="A0AAN7Y0V1"/>
<gene>
    <name evidence="1" type="ORF">PBY51_024189</name>
</gene>